<reference evidence="4" key="3">
    <citation type="submission" date="2020-04" db="EMBL/GenBank/DDBJ databases">
        <authorList>
            <person name="Santos R.A.C."/>
            <person name="Steenwyk J.L."/>
            <person name="Rivero-Menendez O."/>
            <person name="Mead M.E."/>
            <person name="Silva L.P."/>
            <person name="Bastos R.W."/>
            <person name="Alastruey-Izquierdo A."/>
            <person name="Goldman G.H."/>
            <person name="Rokas A."/>
        </authorList>
    </citation>
    <scope>NUCLEOTIDE SEQUENCE</scope>
    <source>
        <strain evidence="4">CNM-CM8927</strain>
    </source>
</reference>
<dbReference type="CDD" id="cd00920">
    <property type="entry name" value="Cupredoxin"/>
    <property type="match status" value="1"/>
</dbReference>
<evidence type="ECO:0000313" key="4">
    <source>
        <dbReference type="EMBL" id="KAF4200343.1"/>
    </source>
</evidence>
<keyword evidence="5" id="KW-1185">Reference proteome</keyword>
<gene>
    <name evidence="4" type="ORF">CNMCM8927_003478</name>
    <name evidence="3" type="ORF">IFM60648_08393</name>
</gene>
<evidence type="ECO:0000313" key="5">
    <source>
        <dbReference type="Proteomes" id="UP000465220"/>
    </source>
</evidence>
<dbReference type="InterPro" id="IPR008972">
    <property type="entry name" value="Cupredoxin"/>
</dbReference>
<keyword evidence="2" id="KW-0732">Signal</keyword>
<feature type="signal peptide" evidence="2">
    <location>
        <begin position="1"/>
        <end position="19"/>
    </location>
</feature>
<dbReference type="SUPFAM" id="SSF49503">
    <property type="entry name" value="Cupredoxins"/>
    <property type="match status" value="1"/>
</dbReference>
<evidence type="ECO:0000256" key="2">
    <source>
        <dbReference type="SAM" id="SignalP"/>
    </source>
</evidence>
<organism evidence="4 6">
    <name type="scientific">Aspergillus lentulus</name>
    <dbReference type="NCBI Taxonomy" id="293939"/>
    <lineage>
        <taxon>Eukaryota</taxon>
        <taxon>Fungi</taxon>
        <taxon>Dikarya</taxon>
        <taxon>Ascomycota</taxon>
        <taxon>Pezizomycotina</taxon>
        <taxon>Eurotiomycetes</taxon>
        <taxon>Eurotiomycetidae</taxon>
        <taxon>Eurotiales</taxon>
        <taxon>Aspergillaceae</taxon>
        <taxon>Aspergillus</taxon>
        <taxon>Aspergillus subgen. Fumigati</taxon>
    </lineage>
</organism>
<sequence>MTGAMNLILAILWLPLIYAQSGAVHTVDVGEHGFTFDPDTLSVSPGDKVEFHFYPGDHSVAQAAFSKPCHPLNQSSFFSGFIPATNGESSEVFTLTVNDTSPIWYYCGQVGHCQAGMVGVINPPRNGPNTLDAFKSAARNAGDSTVPSAVGGGTLGKPSTASTMSSGTSQTSTSTSSSTSTSATTSSTSTSTATSTSSPSPSPTSEGSRFRLWPSLSIVMLLSVLVAMLMS</sequence>
<accession>A0AAN5YGY5</accession>
<evidence type="ECO:0000313" key="6">
    <source>
        <dbReference type="Proteomes" id="UP000649114"/>
    </source>
</evidence>
<evidence type="ECO:0000256" key="1">
    <source>
        <dbReference type="SAM" id="MobiDB-lite"/>
    </source>
</evidence>
<proteinExistence type="predicted"/>
<dbReference type="EMBL" id="JAAAPU010000207">
    <property type="protein sequence ID" value="KAF4200343.1"/>
    <property type="molecule type" value="Genomic_DNA"/>
</dbReference>
<evidence type="ECO:0000313" key="3">
    <source>
        <dbReference type="EMBL" id="GFF88449.1"/>
    </source>
</evidence>
<name>A0AAN5YGY5_ASPLE</name>
<reference evidence="3 5" key="2">
    <citation type="submission" date="2020-01" db="EMBL/GenBank/DDBJ databases">
        <title>Draft genome sequence of Aspergillus lentulus IFM 60648.</title>
        <authorList>
            <person name="Takahashi H."/>
            <person name="Yaguchi T."/>
        </authorList>
    </citation>
    <scope>NUCLEOTIDE SEQUENCE [LARGE SCALE GENOMIC DNA]</scope>
    <source>
        <strain evidence="3 5">IFM 60648</strain>
    </source>
</reference>
<feature type="compositionally biased region" description="Low complexity" evidence="1">
    <location>
        <begin position="159"/>
        <end position="205"/>
    </location>
</feature>
<dbReference type="Proteomes" id="UP000649114">
    <property type="component" value="Unassembled WGS sequence"/>
</dbReference>
<dbReference type="PANTHER" id="PTHR34883">
    <property type="entry name" value="SERINE-RICH PROTEIN, PUTATIVE-RELATED-RELATED"/>
    <property type="match status" value="1"/>
</dbReference>
<reference evidence="4" key="1">
    <citation type="journal article" date="2020" name="bioRxiv">
        <title>Genomic and phenotypic heterogeneity of clinical isolates of the human pathogens Aspergillus fumigatus, Aspergillus lentulus and Aspergillus fumigatiaffinis.</title>
        <authorList>
            <person name="dos Santos R.A.C."/>
            <person name="Steenwyk J.L."/>
            <person name="Rivero-Menendez O."/>
            <person name="Mead M.E."/>
            <person name="Silva L.P."/>
            <person name="Bastos R.W."/>
            <person name="Alastruey-Izquierdo A."/>
            <person name="Goldman G.H."/>
            <person name="Rokas A."/>
        </authorList>
    </citation>
    <scope>NUCLEOTIDE SEQUENCE</scope>
    <source>
        <strain evidence="4">CNM-CM8927</strain>
    </source>
</reference>
<dbReference type="Gene3D" id="2.60.40.420">
    <property type="entry name" value="Cupredoxins - blue copper proteins"/>
    <property type="match status" value="1"/>
</dbReference>
<dbReference type="AlphaFoldDB" id="A0AAN5YGY5"/>
<dbReference type="EMBL" id="BLKI01000063">
    <property type="protein sequence ID" value="GFF88449.1"/>
    <property type="molecule type" value="Genomic_DNA"/>
</dbReference>
<feature type="chain" id="PRO_5042917618" evidence="2">
    <location>
        <begin position="20"/>
        <end position="231"/>
    </location>
</feature>
<protein>
    <submittedName>
        <fullName evidence="3">Cupredoxin</fullName>
    </submittedName>
</protein>
<dbReference type="InterPro" id="IPR052953">
    <property type="entry name" value="Ser-rich/MCO-related"/>
</dbReference>
<dbReference type="Proteomes" id="UP000465220">
    <property type="component" value="Unassembled WGS sequence"/>
</dbReference>
<feature type="region of interest" description="Disordered" evidence="1">
    <location>
        <begin position="142"/>
        <end position="209"/>
    </location>
</feature>
<comment type="caution">
    <text evidence="4">The sequence shown here is derived from an EMBL/GenBank/DDBJ whole genome shotgun (WGS) entry which is preliminary data.</text>
</comment>
<dbReference type="PANTHER" id="PTHR34883:SF15">
    <property type="entry name" value="EXTRACELLULAR SERINE-RICH PROTEIN"/>
    <property type="match status" value="1"/>
</dbReference>